<evidence type="ECO:0000256" key="2">
    <source>
        <dbReference type="ARBA" id="ARBA00023015"/>
    </source>
</evidence>
<dbReference type="InterPro" id="IPR007630">
    <property type="entry name" value="RNA_pol_sigma70_r4"/>
</dbReference>
<feature type="region of interest" description="Disordered" evidence="6">
    <location>
        <begin position="418"/>
        <end position="458"/>
    </location>
</feature>
<dbReference type="InterPro" id="IPR050239">
    <property type="entry name" value="Sigma-70_RNA_pol_init_factors"/>
</dbReference>
<keyword evidence="3" id="KW-0731">Sigma factor</keyword>
<dbReference type="SUPFAM" id="SSF88659">
    <property type="entry name" value="Sigma3 and sigma4 domains of RNA polymerase sigma factors"/>
    <property type="match status" value="2"/>
</dbReference>
<proteinExistence type="inferred from homology"/>
<dbReference type="Pfam" id="PF04545">
    <property type="entry name" value="Sigma70_r4"/>
    <property type="match status" value="1"/>
</dbReference>
<dbReference type="PANTHER" id="PTHR30603:SF60">
    <property type="entry name" value="RNA POLYMERASE SIGMA FACTOR RPOD"/>
    <property type="match status" value="1"/>
</dbReference>
<dbReference type="CDD" id="cd06171">
    <property type="entry name" value="Sigma70_r4"/>
    <property type="match status" value="1"/>
</dbReference>
<dbReference type="EMBL" id="QJVD01000003">
    <property type="protein sequence ID" value="PYI69072.1"/>
    <property type="molecule type" value="Genomic_DNA"/>
</dbReference>
<keyword evidence="9" id="KW-1185">Reference proteome</keyword>
<reference evidence="8 9" key="1">
    <citation type="submission" date="2018-05" db="EMBL/GenBank/DDBJ databases">
        <title>Genetic diversity of glacier-inhabiting Cryobacterium bacteria in China and description of Cryobacterium mengkeensis sp. nov. and Arthrobacter glacialis sp. nov.</title>
        <authorList>
            <person name="Liu Q."/>
            <person name="Xin Y.-H."/>
        </authorList>
    </citation>
    <scope>NUCLEOTIDE SEQUENCE [LARGE SCALE GENOMIC DNA]</scope>
    <source>
        <strain evidence="8 9">LI2</strain>
    </source>
</reference>
<dbReference type="PANTHER" id="PTHR30603">
    <property type="entry name" value="RNA POLYMERASE SIGMA FACTOR RPO"/>
    <property type="match status" value="1"/>
</dbReference>
<evidence type="ECO:0000256" key="4">
    <source>
        <dbReference type="ARBA" id="ARBA00023125"/>
    </source>
</evidence>
<dbReference type="Proteomes" id="UP000247832">
    <property type="component" value="Unassembled WGS sequence"/>
</dbReference>
<dbReference type="InterPro" id="IPR013325">
    <property type="entry name" value="RNA_pol_sigma_r2"/>
</dbReference>
<evidence type="ECO:0000256" key="5">
    <source>
        <dbReference type="ARBA" id="ARBA00023163"/>
    </source>
</evidence>
<feature type="region of interest" description="Disordered" evidence="6">
    <location>
        <begin position="1"/>
        <end position="95"/>
    </location>
</feature>
<evidence type="ECO:0000256" key="1">
    <source>
        <dbReference type="ARBA" id="ARBA00007788"/>
    </source>
</evidence>
<dbReference type="GO" id="GO:0016987">
    <property type="term" value="F:sigma factor activity"/>
    <property type="evidence" value="ECO:0007669"/>
    <property type="project" value="UniProtKB-KW"/>
</dbReference>
<accession>A0A2V5LDU9</accession>
<dbReference type="Pfam" id="PF04539">
    <property type="entry name" value="Sigma70_r3"/>
    <property type="match status" value="1"/>
</dbReference>
<dbReference type="InterPro" id="IPR013324">
    <property type="entry name" value="RNA_pol_sigma_r3/r4-like"/>
</dbReference>
<dbReference type="SUPFAM" id="SSF88946">
    <property type="entry name" value="Sigma2 domain of RNA polymerase sigma factors"/>
    <property type="match status" value="1"/>
</dbReference>
<protein>
    <submittedName>
        <fullName evidence="8">RNA polymerase sigma factor</fullName>
    </submittedName>
</protein>
<evidence type="ECO:0000256" key="3">
    <source>
        <dbReference type="ARBA" id="ARBA00023082"/>
    </source>
</evidence>
<dbReference type="Gene3D" id="1.20.120.1810">
    <property type="match status" value="1"/>
</dbReference>
<dbReference type="NCBIfam" id="TIGR02937">
    <property type="entry name" value="sigma70-ECF"/>
    <property type="match status" value="1"/>
</dbReference>
<dbReference type="InterPro" id="IPR009042">
    <property type="entry name" value="RNA_pol_sigma70_r1_2"/>
</dbReference>
<gene>
    <name evidence="8" type="ORF">CVV68_04585</name>
</gene>
<evidence type="ECO:0000313" key="9">
    <source>
        <dbReference type="Proteomes" id="UP000247832"/>
    </source>
</evidence>
<feature type="compositionally biased region" description="Low complexity" evidence="6">
    <location>
        <begin position="22"/>
        <end position="41"/>
    </location>
</feature>
<evidence type="ECO:0000313" key="8">
    <source>
        <dbReference type="EMBL" id="PYI69072.1"/>
    </source>
</evidence>
<dbReference type="OrthoDB" id="9776021at2"/>
<dbReference type="Gene3D" id="1.10.10.10">
    <property type="entry name" value="Winged helix-like DNA-binding domain superfamily/Winged helix DNA-binding domain"/>
    <property type="match status" value="2"/>
</dbReference>
<feature type="compositionally biased region" description="Basic and acidic residues" evidence="6">
    <location>
        <begin position="83"/>
        <end position="93"/>
    </location>
</feature>
<keyword evidence="2" id="KW-0805">Transcription regulation</keyword>
<feature type="compositionally biased region" description="Basic and acidic residues" evidence="6">
    <location>
        <begin position="418"/>
        <end position="440"/>
    </location>
</feature>
<evidence type="ECO:0000259" key="7">
    <source>
        <dbReference type="PROSITE" id="PS00716"/>
    </source>
</evidence>
<dbReference type="AlphaFoldDB" id="A0A2V5LDU9"/>
<dbReference type="Pfam" id="PF00140">
    <property type="entry name" value="Sigma70_r1_2"/>
    <property type="match status" value="1"/>
</dbReference>
<dbReference type="InterPro" id="IPR007627">
    <property type="entry name" value="RNA_pol_sigma70_r2"/>
</dbReference>
<comment type="caution">
    <text evidence="8">The sequence shown here is derived from an EMBL/GenBank/DDBJ whole genome shotgun (WGS) entry which is preliminary data.</text>
</comment>
<dbReference type="GO" id="GO:0006352">
    <property type="term" value="P:DNA-templated transcription initiation"/>
    <property type="evidence" value="ECO:0007669"/>
    <property type="project" value="InterPro"/>
</dbReference>
<evidence type="ECO:0000256" key="6">
    <source>
        <dbReference type="SAM" id="MobiDB-lite"/>
    </source>
</evidence>
<organism evidence="8 9">
    <name type="scientific">Arthrobacter livingstonensis</name>
    <dbReference type="NCBI Taxonomy" id="670078"/>
    <lineage>
        <taxon>Bacteria</taxon>
        <taxon>Bacillati</taxon>
        <taxon>Actinomycetota</taxon>
        <taxon>Actinomycetes</taxon>
        <taxon>Micrococcales</taxon>
        <taxon>Micrococcaceae</taxon>
        <taxon>Arthrobacter</taxon>
    </lineage>
</organism>
<keyword evidence="4" id="KW-0238">DNA-binding</keyword>
<dbReference type="InterPro" id="IPR014284">
    <property type="entry name" value="RNA_pol_sigma-70_dom"/>
</dbReference>
<dbReference type="PROSITE" id="PS00716">
    <property type="entry name" value="SIGMA70_2"/>
    <property type="match status" value="1"/>
</dbReference>
<dbReference type="GO" id="GO:0003677">
    <property type="term" value="F:DNA binding"/>
    <property type="evidence" value="ECO:0007669"/>
    <property type="project" value="UniProtKB-KW"/>
</dbReference>
<dbReference type="PRINTS" id="PR00046">
    <property type="entry name" value="SIGMA70FCT"/>
</dbReference>
<dbReference type="InterPro" id="IPR007624">
    <property type="entry name" value="RNA_pol_sigma70_r3"/>
</dbReference>
<dbReference type="InterPro" id="IPR000943">
    <property type="entry name" value="RNA_pol_sigma70"/>
</dbReference>
<comment type="similarity">
    <text evidence="1">Belongs to the sigma-70 factor family.</text>
</comment>
<keyword evidence="5" id="KW-0804">Transcription</keyword>
<sequence>MMAEHSGKRGHHDSANGLTQNGGATALHTAGTAAPPGIPATNDRSFGYPWQPETLEKFRRRPKPGKAPAGQQRTPAAPASNAPDEKPVPLEHPEFDDDGEAVEVLSPFDGLSDDIVADYLKRIGSFPLLTASEEVDLAQAIEAGLLAEHKIAGRLMESRRELHDHEAVARAGSAAMETFMNSNLRLVVSIAKRHCGRGMEFIDLIAEGNQGLLRAVQKFDFTKGFKFSTYATWWIRQAVARALADQGRSIRLPVHLAEQVNKLHGVETKLAAALDRGPTAEELATTLGVDVAMVAKLKRVSRPVFSLDLEVPDGRGGTEPLGEQLSDPDEPSPCDALEFRARASAIQSVLDTLSEREAGVVSMRFGLADGQAKTLEEIGLVYGVTRERIRQIESRTLTKLRHPTRSLQLRAFHDAPIENDECLTKEEKAANADAPPRRSEGSSPLDAGLGAATPLHGT</sequence>
<dbReference type="InterPro" id="IPR036388">
    <property type="entry name" value="WH-like_DNA-bd_sf"/>
</dbReference>
<feature type="domain" description="RNA polymerase sigma-70" evidence="7">
    <location>
        <begin position="374"/>
        <end position="400"/>
    </location>
</feature>
<name>A0A2V5LDU9_9MICC</name>
<dbReference type="Pfam" id="PF04542">
    <property type="entry name" value="Sigma70_r2"/>
    <property type="match status" value="1"/>
</dbReference>
<feature type="region of interest" description="Disordered" evidence="6">
    <location>
        <begin position="312"/>
        <end position="332"/>
    </location>
</feature>